<name>A0A095A866_SCHHA</name>
<evidence type="ECO:0000256" key="4">
    <source>
        <dbReference type="ARBA" id="ARBA00022723"/>
    </source>
</evidence>
<dbReference type="EMBL" id="KL252241">
    <property type="protein sequence ID" value="KGB41929.1"/>
    <property type="molecule type" value="Genomic_DNA"/>
</dbReference>
<dbReference type="AlphaFoldDB" id="A0A095A866"/>
<evidence type="ECO:0000256" key="7">
    <source>
        <dbReference type="ARBA" id="ARBA00023008"/>
    </source>
</evidence>
<evidence type="ECO:0000256" key="6">
    <source>
        <dbReference type="ARBA" id="ARBA00023002"/>
    </source>
</evidence>
<evidence type="ECO:0000259" key="14">
    <source>
        <dbReference type="PROSITE" id="PS00498"/>
    </source>
</evidence>
<evidence type="ECO:0000256" key="10">
    <source>
        <dbReference type="ARBA" id="ARBA00023180"/>
    </source>
</evidence>
<dbReference type="PROSITE" id="PS00498">
    <property type="entry name" value="TYROSINASE_2"/>
    <property type="match status" value="1"/>
</dbReference>
<evidence type="ECO:0000256" key="5">
    <source>
        <dbReference type="ARBA" id="ARBA00022729"/>
    </source>
</evidence>
<evidence type="ECO:0000256" key="2">
    <source>
        <dbReference type="ARBA" id="ARBA00011906"/>
    </source>
</evidence>
<sequence length="196" mass="22556">MCVLCSSLCYVLIERTGNVGRLCVRFDCECRVRVCDRNAHKTGFHVPGERLSPVCLSFNIALEGFCGRPGADPNHRWFHNKIHVLIDGSMCCTATASNDPLFILHHTFIDKIFECWLKTYNPSPEEYPDKHVRPGHSRYSFIVGIIPLARNIDFFTPLTNFGVYYDNKIFGRYAEDGRPPFYCSKMDTIMKGSYYY</sequence>
<keyword evidence="3" id="KW-0812">Transmembrane</keyword>
<proteinExistence type="predicted"/>
<dbReference type="GO" id="GO:0043473">
    <property type="term" value="P:pigmentation"/>
    <property type="evidence" value="ECO:0007669"/>
    <property type="project" value="TreeGrafter"/>
</dbReference>
<accession>A0A095A866</accession>
<dbReference type="GO" id="GO:0012505">
    <property type="term" value="C:endomembrane system"/>
    <property type="evidence" value="ECO:0007669"/>
    <property type="project" value="UniProtKB-SubCell"/>
</dbReference>
<keyword evidence="8" id="KW-0503">Monooxygenase</keyword>
<keyword evidence="4" id="KW-0479">Metal-binding</keyword>
<evidence type="ECO:0000256" key="12">
    <source>
        <dbReference type="ARBA" id="ARBA00042251"/>
    </source>
</evidence>
<dbReference type="PRINTS" id="PR00092">
    <property type="entry name" value="TYROSINASE"/>
</dbReference>
<protein>
    <recommendedName>
        <fullName evidence="11">Tyrosinase</fullName>
        <ecNumber evidence="2">1.14.18.1</ecNumber>
    </recommendedName>
    <alternativeName>
        <fullName evidence="12">Monophenol monooxygenase</fullName>
    </alternativeName>
</protein>
<evidence type="ECO:0000256" key="13">
    <source>
        <dbReference type="ARBA" id="ARBA00046288"/>
    </source>
</evidence>
<evidence type="ECO:0000256" key="3">
    <source>
        <dbReference type="ARBA" id="ARBA00022692"/>
    </source>
</evidence>
<dbReference type="STRING" id="6185.A0A095A866"/>
<dbReference type="InterPro" id="IPR050316">
    <property type="entry name" value="Tyrosinase/Hemocyanin"/>
</dbReference>
<dbReference type="PANTHER" id="PTHR11474">
    <property type="entry name" value="TYROSINASE FAMILY MEMBER"/>
    <property type="match status" value="1"/>
</dbReference>
<keyword evidence="9" id="KW-0472">Membrane</keyword>
<reference evidence="15" key="1">
    <citation type="journal article" date="2012" name="Nat. Genet.">
        <title>Whole-genome sequence of Schistosoma haematobium.</title>
        <authorList>
            <person name="Young N.D."/>
            <person name="Jex A.R."/>
            <person name="Li B."/>
            <person name="Liu S."/>
            <person name="Yang L."/>
            <person name="Xiong Z."/>
            <person name="Li Y."/>
            <person name="Cantacessi C."/>
            <person name="Hall R.S."/>
            <person name="Xu X."/>
            <person name="Chen F."/>
            <person name="Wu X."/>
            <person name="Zerlotini A."/>
            <person name="Oliveira G."/>
            <person name="Hofmann A."/>
            <person name="Zhang G."/>
            <person name="Fang X."/>
            <person name="Kang Y."/>
            <person name="Campbell B.E."/>
            <person name="Loukas A."/>
            <person name="Ranganathan S."/>
            <person name="Rollinson D."/>
            <person name="Rinaldi G."/>
            <person name="Brindley P.J."/>
            <person name="Yang H."/>
            <person name="Wang J."/>
            <person name="Wang J."/>
            <person name="Gasser R.B."/>
        </authorList>
    </citation>
    <scope>NUCLEOTIDE SEQUENCE [LARGE SCALE GENOMIC DNA]</scope>
</reference>
<gene>
    <name evidence="15" type="ORF">MS3_10491</name>
</gene>
<keyword evidence="10" id="KW-0325">Glycoprotein</keyword>
<feature type="domain" description="Tyrosinase copper-binding" evidence="14">
    <location>
        <begin position="99"/>
        <end position="110"/>
    </location>
</feature>
<evidence type="ECO:0000256" key="9">
    <source>
        <dbReference type="ARBA" id="ARBA00023136"/>
    </source>
</evidence>
<organism evidence="15">
    <name type="scientific">Schistosoma haematobium</name>
    <name type="common">Blood fluke</name>
    <dbReference type="NCBI Taxonomy" id="6185"/>
    <lineage>
        <taxon>Eukaryota</taxon>
        <taxon>Metazoa</taxon>
        <taxon>Spiralia</taxon>
        <taxon>Lophotrochozoa</taxon>
        <taxon>Platyhelminthes</taxon>
        <taxon>Trematoda</taxon>
        <taxon>Digenea</taxon>
        <taxon>Strigeidida</taxon>
        <taxon>Schistosomatoidea</taxon>
        <taxon>Schistosomatidae</taxon>
        <taxon>Schistosoma</taxon>
    </lineage>
</organism>
<dbReference type="GO" id="GO:0046872">
    <property type="term" value="F:metal ion binding"/>
    <property type="evidence" value="ECO:0007669"/>
    <property type="project" value="UniProtKB-KW"/>
</dbReference>
<comment type="subcellular location">
    <subcellularLocation>
        <location evidence="13">Endomembrane system</location>
        <topology evidence="13">Single-pass type I membrane protein</topology>
    </subcellularLocation>
</comment>
<evidence type="ECO:0000256" key="1">
    <source>
        <dbReference type="ARBA" id="ARBA00001973"/>
    </source>
</evidence>
<evidence type="ECO:0000313" key="15">
    <source>
        <dbReference type="EMBL" id="KGB41929.1"/>
    </source>
</evidence>
<dbReference type="Pfam" id="PF00264">
    <property type="entry name" value="Tyrosinase"/>
    <property type="match status" value="1"/>
</dbReference>
<evidence type="ECO:0000256" key="11">
    <source>
        <dbReference type="ARBA" id="ARBA00039304"/>
    </source>
</evidence>
<dbReference type="GO" id="GO:0042438">
    <property type="term" value="P:melanin biosynthetic process"/>
    <property type="evidence" value="ECO:0007669"/>
    <property type="project" value="TreeGrafter"/>
</dbReference>
<dbReference type="EC" id="1.14.18.1" evidence="2"/>
<dbReference type="GO" id="GO:0004503">
    <property type="term" value="F:tyrosinase activity"/>
    <property type="evidence" value="ECO:0007669"/>
    <property type="project" value="UniProtKB-EC"/>
</dbReference>
<keyword evidence="6" id="KW-0560">Oxidoreductase</keyword>
<dbReference type="Gene3D" id="1.10.1280.10">
    <property type="entry name" value="Di-copper center containing domain from catechol oxidase"/>
    <property type="match status" value="1"/>
</dbReference>
<dbReference type="InterPro" id="IPR002227">
    <property type="entry name" value="Tyrosinase_Cu-bd"/>
</dbReference>
<evidence type="ECO:0000256" key="8">
    <source>
        <dbReference type="ARBA" id="ARBA00023033"/>
    </source>
</evidence>
<keyword evidence="7" id="KW-0186">Copper</keyword>
<dbReference type="PANTHER" id="PTHR11474:SF124">
    <property type="entry name" value="TYROSINASE"/>
    <property type="match status" value="1"/>
</dbReference>
<dbReference type="InterPro" id="IPR008922">
    <property type="entry name" value="Di-copper_centre_dom_sf"/>
</dbReference>
<comment type="cofactor">
    <cofactor evidence="1">
        <name>Cu(2+)</name>
        <dbReference type="ChEBI" id="CHEBI:29036"/>
    </cofactor>
</comment>
<keyword evidence="5" id="KW-0732">Signal</keyword>
<dbReference type="SUPFAM" id="SSF48056">
    <property type="entry name" value="Di-copper centre-containing domain"/>
    <property type="match status" value="1"/>
</dbReference>